<dbReference type="STRING" id="915059.NH26_23500"/>
<dbReference type="Proteomes" id="UP000179797">
    <property type="component" value="Unassembled WGS sequence"/>
</dbReference>
<keyword evidence="2" id="KW-1185">Reference proteome</keyword>
<dbReference type="RefSeq" id="WP_044217058.1">
    <property type="nucleotide sequence ID" value="NZ_JRYR02000002.1"/>
</dbReference>
<proteinExistence type="predicted"/>
<dbReference type="OrthoDB" id="1493473at2"/>
<evidence type="ECO:0000313" key="2">
    <source>
        <dbReference type="Proteomes" id="UP000179797"/>
    </source>
</evidence>
<accession>A0A1S1YU28</accession>
<gene>
    <name evidence="1" type="ORF">NH26_23500</name>
</gene>
<dbReference type="AlphaFoldDB" id="A0A1S1YU28"/>
<organism evidence="1 2">
    <name type="scientific">Flammeovirga pacifica</name>
    <dbReference type="NCBI Taxonomy" id="915059"/>
    <lineage>
        <taxon>Bacteria</taxon>
        <taxon>Pseudomonadati</taxon>
        <taxon>Bacteroidota</taxon>
        <taxon>Cytophagia</taxon>
        <taxon>Cytophagales</taxon>
        <taxon>Flammeovirgaceae</taxon>
        <taxon>Flammeovirga</taxon>
    </lineage>
</organism>
<reference evidence="1 2" key="1">
    <citation type="journal article" date="2012" name="Int. J. Syst. Evol. Microbiol.">
        <title>Flammeovirga pacifica sp. nov., isolated from deep-sea sediment.</title>
        <authorList>
            <person name="Xu H."/>
            <person name="Fu Y."/>
            <person name="Yang N."/>
            <person name="Ding Z."/>
            <person name="Lai Q."/>
            <person name="Zeng R."/>
        </authorList>
    </citation>
    <scope>NUCLEOTIDE SEQUENCE [LARGE SCALE GENOMIC DNA]</scope>
    <source>
        <strain evidence="2">DSM 24597 / LMG 26175 / WPAGA1</strain>
    </source>
</reference>
<protein>
    <submittedName>
        <fullName evidence="1">Uncharacterized protein</fullName>
    </submittedName>
</protein>
<name>A0A1S1YU28_FLAPC</name>
<evidence type="ECO:0000313" key="1">
    <source>
        <dbReference type="EMBL" id="OHX64542.1"/>
    </source>
</evidence>
<sequence length="278" mass="31528">MDVFQGNQKLEEAIFSGMDYALYSRHDLEVPFVPFMMLYKNGQSKLVRVAVEGNPLEAFSSTLRNDDEQYDQIIMCLEGKVPFEETKHDAIIVKGYDTSSPNGIMFIQRFKGLELGEPFQKLGNPTLVSKEEPLPVQLIKRDTFKEIDQPYLSGISRVNGDKQIIKELFAGHYNASTLSNHLFEVVLDIFEAADNDFSGEIIINIIPNSIEENAFSDFIFSLLVSDIRENPIIKGWEIASGNIALIDIKYVIESADDKVNTITNINDNKAATAWWKFW</sequence>
<comment type="caution">
    <text evidence="1">The sequence shown here is derived from an EMBL/GenBank/DDBJ whole genome shotgun (WGS) entry which is preliminary data.</text>
</comment>
<dbReference type="EMBL" id="JRYR02000002">
    <property type="protein sequence ID" value="OHX64542.1"/>
    <property type="molecule type" value="Genomic_DNA"/>
</dbReference>